<dbReference type="PROSITE" id="PS51462">
    <property type="entry name" value="NUDIX"/>
    <property type="match status" value="1"/>
</dbReference>
<dbReference type="Proteomes" id="UP001141327">
    <property type="component" value="Unassembled WGS sequence"/>
</dbReference>
<dbReference type="EMBL" id="JAPMOS010000011">
    <property type="protein sequence ID" value="KAJ4460777.1"/>
    <property type="molecule type" value="Genomic_DNA"/>
</dbReference>
<dbReference type="Pfam" id="PF00293">
    <property type="entry name" value="NUDIX"/>
    <property type="match status" value="1"/>
</dbReference>
<organism evidence="3 4">
    <name type="scientific">Paratrimastix pyriformis</name>
    <dbReference type="NCBI Taxonomy" id="342808"/>
    <lineage>
        <taxon>Eukaryota</taxon>
        <taxon>Metamonada</taxon>
        <taxon>Preaxostyla</taxon>
        <taxon>Paratrimastigidae</taxon>
        <taxon>Paratrimastix</taxon>
    </lineage>
</organism>
<comment type="caution">
    <text evidence="3">The sequence shown here is derived from an EMBL/GenBank/DDBJ whole genome shotgun (WGS) entry which is preliminary data.</text>
</comment>
<protein>
    <submittedName>
        <fullName evidence="3">NUDIX hydrolase</fullName>
    </submittedName>
</protein>
<reference evidence="3" key="1">
    <citation type="journal article" date="2022" name="bioRxiv">
        <title>Genomics of Preaxostyla Flagellates Illuminates Evolutionary Transitions and the Path Towards Mitochondrial Loss.</title>
        <authorList>
            <person name="Novak L.V.F."/>
            <person name="Treitli S.C."/>
            <person name="Pyrih J."/>
            <person name="Halakuc P."/>
            <person name="Pipaliya S.V."/>
            <person name="Vacek V."/>
            <person name="Brzon O."/>
            <person name="Soukal P."/>
            <person name="Eme L."/>
            <person name="Dacks J.B."/>
            <person name="Karnkowska A."/>
            <person name="Elias M."/>
            <person name="Hampl V."/>
        </authorList>
    </citation>
    <scope>NUCLEOTIDE SEQUENCE</scope>
    <source>
        <strain evidence="3">RCP-MX</strain>
    </source>
</reference>
<keyword evidence="4" id="KW-1185">Reference proteome</keyword>
<accession>A0ABQ8UQJ5</accession>
<dbReference type="InterPro" id="IPR020084">
    <property type="entry name" value="NUDIX_hydrolase_CS"/>
</dbReference>
<dbReference type="PANTHER" id="PTHR21340">
    <property type="entry name" value="DIADENOSINE 5,5-P1,P4-TETRAPHOSPHATE PYROPHOSPHOHYDROLASE MUTT"/>
    <property type="match status" value="1"/>
</dbReference>
<evidence type="ECO:0000313" key="4">
    <source>
        <dbReference type="Proteomes" id="UP001141327"/>
    </source>
</evidence>
<sequence length="344" mass="37781">MSRLLVAILGDVDLPADTDFLADKVKVQSPSDALALLAHPPTPHSFISCLVVSMSNLPEPEAISLFRQARAEKRVFIVAHYPAGTLRVLSRASCVRAGCNMVTETALAIRHALHRIMQPPTEGARHRCPVCELGPFHAAELWHHMGLYHSSAPCEIAAICPLCHRSTGIVDHIRREHLPPDMPEDSRAHPPLLYAFGLVMVRRSDGRFLLVQERLDEGFWLPGGHVDPAESPIAGAAREVLEEAGIEVNITGLLQVNYSPSPRHVRVRFILYGTPKNEQQCPKEVPDFESSGAVWATLEEIRELGRANLLRGDEPLQWAGYISRGGNIGNIQILSNEGAPPPPI</sequence>
<gene>
    <name evidence="3" type="ORF">PAPYR_3022</name>
</gene>
<dbReference type="PANTHER" id="PTHR21340:SF0">
    <property type="entry name" value="BIS(5'-NUCLEOSYL)-TETRAPHOSPHATASE [ASYMMETRICAL]"/>
    <property type="match status" value="1"/>
</dbReference>
<evidence type="ECO:0000256" key="1">
    <source>
        <dbReference type="ARBA" id="ARBA00022801"/>
    </source>
</evidence>
<name>A0ABQ8UQJ5_9EUKA</name>
<dbReference type="Gene3D" id="3.90.79.10">
    <property type="entry name" value="Nucleoside Triphosphate Pyrophosphohydrolase"/>
    <property type="match status" value="1"/>
</dbReference>
<feature type="domain" description="Nudix hydrolase" evidence="2">
    <location>
        <begin position="191"/>
        <end position="322"/>
    </location>
</feature>
<evidence type="ECO:0000313" key="3">
    <source>
        <dbReference type="EMBL" id="KAJ4460777.1"/>
    </source>
</evidence>
<dbReference type="PROSITE" id="PS00893">
    <property type="entry name" value="NUDIX_BOX"/>
    <property type="match status" value="1"/>
</dbReference>
<dbReference type="InterPro" id="IPR015797">
    <property type="entry name" value="NUDIX_hydrolase-like_dom_sf"/>
</dbReference>
<evidence type="ECO:0000259" key="2">
    <source>
        <dbReference type="PROSITE" id="PS51462"/>
    </source>
</evidence>
<dbReference type="InterPro" id="IPR000086">
    <property type="entry name" value="NUDIX_hydrolase_dom"/>
</dbReference>
<dbReference type="SUPFAM" id="SSF55811">
    <property type="entry name" value="Nudix"/>
    <property type="match status" value="1"/>
</dbReference>
<dbReference type="InterPro" id="IPR051325">
    <property type="entry name" value="Nudix_hydrolase_domain"/>
</dbReference>
<keyword evidence="1 3" id="KW-0378">Hydrolase</keyword>
<proteinExistence type="predicted"/>
<dbReference type="GO" id="GO:0016787">
    <property type="term" value="F:hydrolase activity"/>
    <property type="evidence" value="ECO:0007669"/>
    <property type="project" value="UniProtKB-KW"/>
</dbReference>